<evidence type="ECO:0000313" key="3">
    <source>
        <dbReference type="Proteomes" id="UP000007305"/>
    </source>
</evidence>
<name>A0A804RN49_MAIZE</name>
<sequence>MSFVASVASRVAPPRARVPIISPRPCWGAARPPILFYLASALRRYLLLSPVGGGIEPRARFGLGASDDGGSGPAAGSPGPQSAPAAVGGASSAPGASGSDGKPPVKRVMKTPYQLEVLERTYAGSSAIDDSETF</sequence>
<reference evidence="3" key="1">
    <citation type="journal article" date="2009" name="Science">
        <title>The B73 maize genome: complexity, diversity, and dynamics.</title>
        <authorList>
            <person name="Schnable P.S."/>
            <person name="Ware D."/>
            <person name="Fulton R.S."/>
            <person name="Stein J.C."/>
            <person name="Wei F."/>
            <person name="Pasternak S."/>
            <person name="Liang C."/>
            <person name="Zhang J."/>
            <person name="Fulton L."/>
            <person name="Graves T.A."/>
            <person name="Minx P."/>
            <person name="Reily A.D."/>
            <person name="Courtney L."/>
            <person name="Kruchowski S.S."/>
            <person name="Tomlinson C."/>
            <person name="Strong C."/>
            <person name="Delehaunty K."/>
            <person name="Fronick C."/>
            <person name="Courtney B."/>
            <person name="Rock S.M."/>
            <person name="Belter E."/>
            <person name="Du F."/>
            <person name="Kim K."/>
            <person name="Abbott R.M."/>
            <person name="Cotton M."/>
            <person name="Levy A."/>
            <person name="Marchetto P."/>
            <person name="Ochoa K."/>
            <person name="Jackson S.M."/>
            <person name="Gillam B."/>
            <person name="Chen W."/>
            <person name="Yan L."/>
            <person name="Higginbotham J."/>
            <person name="Cardenas M."/>
            <person name="Waligorski J."/>
            <person name="Applebaum E."/>
            <person name="Phelps L."/>
            <person name="Falcone J."/>
            <person name="Kanchi K."/>
            <person name="Thane T."/>
            <person name="Scimone A."/>
            <person name="Thane N."/>
            <person name="Henke J."/>
            <person name="Wang T."/>
            <person name="Ruppert J."/>
            <person name="Shah N."/>
            <person name="Rotter K."/>
            <person name="Hodges J."/>
            <person name="Ingenthron E."/>
            <person name="Cordes M."/>
            <person name="Kohlberg S."/>
            <person name="Sgro J."/>
            <person name="Delgado B."/>
            <person name="Mead K."/>
            <person name="Chinwalla A."/>
            <person name="Leonard S."/>
            <person name="Crouse K."/>
            <person name="Collura K."/>
            <person name="Kudrna D."/>
            <person name="Currie J."/>
            <person name="He R."/>
            <person name="Angelova A."/>
            <person name="Rajasekar S."/>
            <person name="Mueller T."/>
            <person name="Lomeli R."/>
            <person name="Scara G."/>
            <person name="Ko A."/>
            <person name="Delaney K."/>
            <person name="Wissotski M."/>
            <person name="Lopez G."/>
            <person name="Campos D."/>
            <person name="Braidotti M."/>
            <person name="Ashley E."/>
            <person name="Golser W."/>
            <person name="Kim H."/>
            <person name="Lee S."/>
            <person name="Lin J."/>
            <person name="Dujmic Z."/>
            <person name="Kim W."/>
            <person name="Talag J."/>
            <person name="Zuccolo A."/>
            <person name="Fan C."/>
            <person name="Sebastian A."/>
            <person name="Kramer M."/>
            <person name="Spiegel L."/>
            <person name="Nascimento L."/>
            <person name="Zutavern T."/>
            <person name="Miller B."/>
            <person name="Ambroise C."/>
            <person name="Muller S."/>
            <person name="Spooner W."/>
            <person name="Narechania A."/>
            <person name="Ren L."/>
            <person name="Wei S."/>
            <person name="Kumari S."/>
            <person name="Faga B."/>
            <person name="Levy M.J."/>
            <person name="McMahan L."/>
            <person name="Van Buren P."/>
            <person name="Vaughn M.W."/>
            <person name="Ying K."/>
            <person name="Yeh C.-T."/>
            <person name="Emrich S.J."/>
            <person name="Jia Y."/>
            <person name="Kalyanaraman A."/>
            <person name="Hsia A.-P."/>
            <person name="Barbazuk W.B."/>
            <person name="Baucom R.S."/>
            <person name="Brutnell T.P."/>
            <person name="Carpita N.C."/>
            <person name="Chaparro C."/>
            <person name="Chia J.-M."/>
            <person name="Deragon J.-M."/>
            <person name="Estill J.C."/>
            <person name="Fu Y."/>
            <person name="Jeddeloh J.A."/>
            <person name="Han Y."/>
            <person name="Lee H."/>
            <person name="Li P."/>
            <person name="Lisch D.R."/>
            <person name="Liu S."/>
            <person name="Liu Z."/>
            <person name="Nagel D.H."/>
            <person name="McCann M.C."/>
            <person name="SanMiguel P."/>
            <person name="Myers A.M."/>
            <person name="Nettleton D."/>
            <person name="Nguyen J."/>
            <person name="Penning B.W."/>
            <person name="Ponnala L."/>
            <person name="Schneider K.L."/>
            <person name="Schwartz D.C."/>
            <person name="Sharma A."/>
            <person name="Soderlund C."/>
            <person name="Springer N.M."/>
            <person name="Sun Q."/>
            <person name="Wang H."/>
            <person name="Waterman M."/>
            <person name="Westerman R."/>
            <person name="Wolfgruber T.K."/>
            <person name="Yang L."/>
            <person name="Yu Y."/>
            <person name="Zhang L."/>
            <person name="Zhou S."/>
            <person name="Zhu Q."/>
            <person name="Bennetzen J.L."/>
            <person name="Dawe R.K."/>
            <person name="Jiang J."/>
            <person name="Jiang N."/>
            <person name="Presting G.G."/>
            <person name="Wessler S.R."/>
            <person name="Aluru S."/>
            <person name="Martienssen R.A."/>
            <person name="Clifton S.W."/>
            <person name="McCombie W.R."/>
            <person name="Wing R.A."/>
            <person name="Wilson R.K."/>
        </authorList>
    </citation>
    <scope>NUCLEOTIDE SEQUENCE [LARGE SCALE GENOMIC DNA]</scope>
    <source>
        <strain evidence="3">cv. B73</strain>
    </source>
</reference>
<organism evidence="2 3">
    <name type="scientific">Zea mays</name>
    <name type="common">Maize</name>
    <dbReference type="NCBI Taxonomy" id="4577"/>
    <lineage>
        <taxon>Eukaryota</taxon>
        <taxon>Viridiplantae</taxon>
        <taxon>Streptophyta</taxon>
        <taxon>Embryophyta</taxon>
        <taxon>Tracheophyta</taxon>
        <taxon>Spermatophyta</taxon>
        <taxon>Magnoliopsida</taxon>
        <taxon>Liliopsida</taxon>
        <taxon>Poales</taxon>
        <taxon>Poaceae</taxon>
        <taxon>PACMAD clade</taxon>
        <taxon>Panicoideae</taxon>
        <taxon>Andropogonodae</taxon>
        <taxon>Andropogoneae</taxon>
        <taxon>Tripsacinae</taxon>
        <taxon>Zea</taxon>
    </lineage>
</organism>
<dbReference type="AlphaFoldDB" id="A0A804RN49"/>
<reference evidence="2" key="3">
    <citation type="submission" date="2021-05" db="UniProtKB">
        <authorList>
            <consortium name="EnsemblPlants"/>
        </authorList>
    </citation>
    <scope>IDENTIFICATION</scope>
    <source>
        <strain evidence="2">cv. B73</strain>
    </source>
</reference>
<dbReference type="Proteomes" id="UP000007305">
    <property type="component" value="Chromosome 10"/>
</dbReference>
<feature type="compositionally biased region" description="Low complexity" evidence="1">
    <location>
        <begin position="74"/>
        <end position="102"/>
    </location>
</feature>
<evidence type="ECO:0000256" key="1">
    <source>
        <dbReference type="SAM" id="MobiDB-lite"/>
    </source>
</evidence>
<proteinExistence type="predicted"/>
<evidence type="ECO:0000313" key="2">
    <source>
        <dbReference type="EnsemblPlants" id="Zm00001eb423630_P001"/>
    </source>
</evidence>
<protein>
    <submittedName>
        <fullName evidence="2">Uncharacterized protein</fullName>
    </submittedName>
</protein>
<reference evidence="2" key="2">
    <citation type="submission" date="2019-07" db="EMBL/GenBank/DDBJ databases">
        <authorList>
            <person name="Seetharam A."/>
            <person name="Woodhouse M."/>
            <person name="Cannon E."/>
        </authorList>
    </citation>
    <scope>NUCLEOTIDE SEQUENCE [LARGE SCALE GENOMIC DNA]</scope>
    <source>
        <strain evidence="2">cv. B73</strain>
    </source>
</reference>
<feature type="region of interest" description="Disordered" evidence="1">
    <location>
        <begin position="54"/>
        <end position="110"/>
    </location>
</feature>
<dbReference type="InParanoid" id="A0A804RN49"/>
<dbReference type="Gramene" id="Zm00001eb423630_T001">
    <property type="protein sequence ID" value="Zm00001eb423630_P001"/>
    <property type="gene ID" value="Zm00001eb423630"/>
</dbReference>
<dbReference type="EnsemblPlants" id="Zm00001eb423630_T001">
    <property type="protein sequence ID" value="Zm00001eb423630_P001"/>
    <property type="gene ID" value="Zm00001eb423630"/>
</dbReference>
<accession>A0A804RN49</accession>
<keyword evidence="3" id="KW-1185">Reference proteome</keyword>